<dbReference type="EMBL" id="CP035704">
    <property type="protein sequence ID" value="QBB69589.1"/>
    <property type="molecule type" value="Genomic_DNA"/>
</dbReference>
<organism evidence="3 4">
    <name type="scientific">Pseudolysobacter antarcticus</name>
    <dbReference type="NCBI Taxonomy" id="2511995"/>
    <lineage>
        <taxon>Bacteria</taxon>
        <taxon>Pseudomonadati</taxon>
        <taxon>Pseudomonadota</taxon>
        <taxon>Gammaproteobacteria</taxon>
        <taxon>Lysobacterales</taxon>
        <taxon>Rhodanobacteraceae</taxon>
        <taxon>Pseudolysobacter</taxon>
    </lineage>
</organism>
<evidence type="ECO:0000256" key="1">
    <source>
        <dbReference type="SAM" id="Coils"/>
    </source>
</evidence>
<evidence type="ECO:0000313" key="4">
    <source>
        <dbReference type="Proteomes" id="UP000291562"/>
    </source>
</evidence>
<dbReference type="InterPro" id="IPR047814">
    <property type="entry name" value="TfpX/TfpZ-like"/>
</dbReference>
<dbReference type="RefSeq" id="WP_129831846.1">
    <property type="nucleotide sequence ID" value="NZ_CP035704.1"/>
</dbReference>
<dbReference type="NCBIfam" id="NF041437">
    <property type="entry name" value="TfpZ"/>
    <property type="match status" value="1"/>
</dbReference>
<evidence type="ECO:0008006" key="5">
    <source>
        <dbReference type="Google" id="ProtNLM"/>
    </source>
</evidence>
<dbReference type="KEGG" id="xbc:ELE36_03890"/>
<reference evidence="3 4" key="1">
    <citation type="submission" date="2019-01" db="EMBL/GenBank/DDBJ databases">
        <title>Pseudolysobacter antarctica gen. nov., sp. nov., isolated from Fildes Peninsula, Antarctica.</title>
        <authorList>
            <person name="Wei Z."/>
            <person name="Peng F."/>
        </authorList>
    </citation>
    <scope>NUCLEOTIDE SEQUENCE [LARGE SCALE GENOMIC DNA]</scope>
    <source>
        <strain evidence="3 4">AQ6-296</strain>
    </source>
</reference>
<keyword evidence="2" id="KW-1133">Transmembrane helix</keyword>
<name>A0A411HGH3_9GAMM</name>
<protein>
    <recommendedName>
        <fullName evidence="5">Type IV pilin accessory protein</fullName>
    </recommendedName>
</protein>
<dbReference type="Proteomes" id="UP000291562">
    <property type="component" value="Chromosome"/>
</dbReference>
<proteinExistence type="predicted"/>
<accession>A0A411HGH3</accession>
<dbReference type="OrthoDB" id="8613597at2"/>
<evidence type="ECO:0000313" key="3">
    <source>
        <dbReference type="EMBL" id="QBB69589.1"/>
    </source>
</evidence>
<dbReference type="AlphaFoldDB" id="A0A411HGH3"/>
<feature type="coiled-coil region" evidence="1">
    <location>
        <begin position="174"/>
        <end position="208"/>
    </location>
</feature>
<feature type="transmembrane region" description="Helical" evidence="2">
    <location>
        <begin position="7"/>
        <end position="30"/>
    </location>
</feature>
<gene>
    <name evidence="3" type="ORF">ELE36_03890</name>
</gene>
<keyword evidence="1" id="KW-0175">Coiled coil</keyword>
<feature type="transmembrane region" description="Helical" evidence="2">
    <location>
        <begin position="74"/>
        <end position="93"/>
    </location>
</feature>
<evidence type="ECO:0000256" key="2">
    <source>
        <dbReference type="SAM" id="Phobius"/>
    </source>
</evidence>
<keyword evidence="4" id="KW-1185">Reference proteome</keyword>
<sequence length="248" mass="27453">MSRWKAAAIHLFISLAIALIIGFVFLKIWYPPPFFSAAGADELMLLLVGVDVTLGPLITLIIFRSGKPGLKFDLAFIALVQCCSLAYGLSIVLQSRPVFLVAAIDRFTLVFANQLDDAALQKGKQPEFQQLSWSGPKLVGAALPTDAQKKSDLLWSSAVAKEDIEHMPEFYVPYEQQTQAIVAHSRKLDTLRAKHPEAANQIDEVARQNQIDENDLAYLPLIARKHDLSMLISSRTGKVIQAISVDPW</sequence>
<feature type="transmembrane region" description="Helical" evidence="2">
    <location>
        <begin position="42"/>
        <end position="62"/>
    </location>
</feature>
<keyword evidence="2" id="KW-0812">Transmembrane</keyword>
<keyword evidence="2" id="KW-0472">Membrane</keyword>